<evidence type="ECO:0000256" key="3">
    <source>
        <dbReference type="ARBA" id="ARBA00023163"/>
    </source>
</evidence>
<dbReference type="EMBL" id="BSUL01000001">
    <property type="protein sequence ID" value="GMA29116.1"/>
    <property type="molecule type" value="Genomic_DNA"/>
</dbReference>
<dbReference type="PANTHER" id="PTHR43537">
    <property type="entry name" value="TRANSCRIPTIONAL REGULATOR, GNTR FAMILY"/>
    <property type="match status" value="1"/>
</dbReference>
<name>A0AA37XBU4_9MICO</name>
<keyword evidence="1" id="KW-0805">Transcription regulation</keyword>
<dbReference type="GO" id="GO:0003700">
    <property type="term" value="F:DNA-binding transcription factor activity"/>
    <property type="evidence" value="ECO:0007669"/>
    <property type="project" value="InterPro"/>
</dbReference>
<dbReference type="AlphaFoldDB" id="A0AA37XBU4"/>
<dbReference type="Gene3D" id="1.10.10.10">
    <property type="entry name" value="Winged helix-like DNA-binding domain superfamily/Winged helix DNA-binding domain"/>
    <property type="match status" value="1"/>
</dbReference>
<dbReference type="InterPro" id="IPR011711">
    <property type="entry name" value="GntR_C"/>
</dbReference>
<proteinExistence type="predicted"/>
<keyword evidence="6" id="KW-1185">Reference proteome</keyword>
<evidence type="ECO:0000256" key="2">
    <source>
        <dbReference type="ARBA" id="ARBA00023125"/>
    </source>
</evidence>
<dbReference type="CDD" id="cd07377">
    <property type="entry name" value="WHTH_GntR"/>
    <property type="match status" value="1"/>
</dbReference>
<dbReference type="Pfam" id="PF07729">
    <property type="entry name" value="FCD"/>
    <property type="match status" value="1"/>
</dbReference>
<dbReference type="PROSITE" id="PS50949">
    <property type="entry name" value="HTH_GNTR"/>
    <property type="match status" value="1"/>
</dbReference>
<sequence>MSVESLFASSPAPVRRGLRDDVYDRVLELLLSGALPPGARLGIDRIASDLEVSPTPVREALALLERTGLITRELSKGYRVAQPLSIEQINELFDARLILEAGAMELAERAPEGLHAALLEAHAAHELAAQQLLEVEDTMPVAVVQAYFAADVRFHDVVREFARNHFVSEMSVSLSTHLHLMRQTLRNGRSDVEFALVEHRAILDAVGSGVPGAGVAAMREHITNVRGRARAEAD</sequence>
<evidence type="ECO:0000259" key="4">
    <source>
        <dbReference type="PROSITE" id="PS50949"/>
    </source>
</evidence>
<keyword evidence="3" id="KW-0804">Transcription</keyword>
<dbReference type="Proteomes" id="UP001157160">
    <property type="component" value="Unassembled WGS sequence"/>
</dbReference>
<dbReference type="SUPFAM" id="SSF46785">
    <property type="entry name" value="Winged helix' DNA-binding domain"/>
    <property type="match status" value="1"/>
</dbReference>
<dbReference type="RefSeq" id="WP_284232921.1">
    <property type="nucleotide sequence ID" value="NZ_BSUL01000001.1"/>
</dbReference>
<dbReference type="SUPFAM" id="SSF48008">
    <property type="entry name" value="GntR ligand-binding domain-like"/>
    <property type="match status" value="1"/>
</dbReference>
<evidence type="ECO:0000313" key="5">
    <source>
        <dbReference type="EMBL" id="GMA29116.1"/>
    </source>
</evidence>
<evidence type="ECO:0000256" key="1">
    <source>
        <dbReference type="ARBA" id="ARBA00023015"/>
    </source>
</evidence>
<comment type="caution">
    <text evidence="5">The sequence shown here is derived from an EMBL/GenBank/DDBJ whole genome shotgun (WGS) entry which is preliminary data.</text>
</comment>
<keyword evidence="2" id="KW-0238">DNA-binding</keyword>
<dbReference type="Pfam" id="PF00392">
    <property type="entry name" value="GntR"/>
    <property type="match status" value="1"/>
</dbReference>
<dbReference type="GO" id="GO:0003677">
    <property type="term" value="F:DNA binding"/>
    <property type="evidence" value="ECO:0007669"/>
    <property type="project" value="UniProtKB-KW"/>
</dbReference>
<accession>A0AA37XBU4</accession>
<protein>
    <submittedName>
        <fullName evidence="5">GntR family transcriptional regulator</fullName>
    </submittedName>
</protein>
<dbReference type="InterPro" id="IPR000524">
    <property type="entry name" value="Tscrpt_reg_HTH_GntR"/>
</dbReference>
<dbReference type="InterPro" id="IPR036390">
    <property type="entry name" value="WH_DNA-bd_sf"/>
</dbReference>
<dbReference type="PANTHER" id="PTHR43537:SF5">
    <property type="entry name" value="UXU OPERON TRANSCRIPTIONAL REGULATOR"/>
    <property type="match status" value="1"/>
</dbReference>
<dbReference type="InterPro" id="IPR036388">
    <property type="entry name" value="WH-like_DNA-bd_sf"/>
</dbReference>
<reference evidence="5 6" key="1">
    <citation type="journal article" date="2014" name="Int. J. Syst. Evol. Microbiol.">
        <title>Complete genome sequence of Corynebacterium casei LMG S-19264T (=DSM 44701T), isolated from a smear-ripened cheese.</title>
        <authorList>
            <consortium name="US DOE Joint Genome Institute (JGI-PGF)"/>
            <person name="Walter F."/>
            <person name="Albersmeier A."/>
            <person name="Kalinowski J."/>
            <person name="Ruckert C."/>
        </authorList>
    </citation>
    <scope>NUCLEOTIDE SEQUENCE [LARGE SCALE GENOMIC DNA]</scope>
    <source>
        <strain evidence="5 6">NBRC 112289</strain>
    </source>
</reference>
<dbReference type="InterPro" id="IPR008920">
    <property type="entry name" value="TF_FadR/GntR_C"/>
</dbReference>
<gene>
    <name evidence="5" type="ORF">GCM10025874_23690</name>
</gene>
<dbReference type="SMART" id="SM00895">
    <property type="entry name" value="FCD"/>
    <property type="match status" value="1"/>
</dbReference>
<dbReference type="Gene3D" id="1.20.120.530">
    <property type="entry name" value="GntR ligand-binding domain-like"/>
    <property type="match status" value="1"/>
</dbReference>
<dbReference type="SMART" id="SM00345">
    <property type="entry name" value="HTH_GNTR"/>
    <property type="match status" value="1"/>
</dbReference>
<feature type="domain" description="HTH gntR-type" evidence="4">
    <location>
        <begin position="16"/>
        <end position="83"/>
    </location>
</feature>
<evidence type="ECO:0000313" key="6">
    <source>
        <dbReference type="Proteomes" id="UP001157160"/>
    </source>
</evidence>
<organism evidence="5 6">
    <name type="scientific">Arenivirga flava</name>
    <dbReference type="NCBI Taxonomy" id="1930060"/>
    <lineage>
        <taxon>Bacteria</taxon>
        <taxon>Bacillati</taxon>
        <taxon>Actinomycetota</taxon>
        <taxon>Actinomycetes</taxon>
        <taxon>Micrococcales</taxon>
        <taxon>Microbacteriaceae</taxon>
        <taxon>Arenivirga</taxon>
    </lineage>
</organism>